<comment type="caution">
    <text evidence="2">The sequence shown here is derived from an EMBL/GenBank/DDBJ whole genome shotgun (WGS) entry which is preliminary data.</text>
</comment>
<dbReference type="EMBL" id="JAQQWM010000004">
    <property type="protein sequence ID" value="KAK8067445.1"/>
    <property type="molecule type" value="Genomic_DNA"/>
</dbReference>
<evidence type="ECO:0000313" key="2">
    <source>
        <dbReference type="EMBL" id="KAK8067445.1"/>
    </source>
</evidence>
<name>A0ABR1VB18_9PEZI</name>
<keyword evidence="3" id="KW-1185">Reference proteome</keyword>
<reference evidence="2 3" key="1">
    <citation type="submission" date="2023-01" db="EMBL/GenBank/DDBJ databases">
        <title>Analysis of 21 Apiospora genomes using comparative genomics revels a genus with tremendous synthesis potential of carbohydrate active enzymes and secondary metabolites.</title>
        <authorList>
            <person name="Sorensen T."/>
        </authorList>
    </citation>
    <scope>NUCLEOTIDE SEQUENCE [LARGE SCALE GENOMIC DNA]</scope>
    <source>
        <strain evidence="2 3">CBS 83171</strain>
    </source>
</reference>
<accession>A0ABR1VB18</accession>
<proteinExistence type="predicted"/>
<gene>
    <name evidence="2" type="ORF">PG996_006557</name>
</gene>
<evidence type="ECO:0000259" key="1">
    <source>
        <dbReference type="Pfam" id="PF20150"/>
    </source>
</evidence>
<dbReference type="Proteomes" id="UP001446871">
    <property type="component" value="Unassembled WGS sequence"/>
</dbReference>
<sequence>MAENHHIFTTPSPLSQTTLIASMPVEAPSYKAADKSTSADPTDDEPCNFNKLPPELRTEIWKLAASSDNNVLMISDRKEATVTIPPPVSAWVCQESRAIAFQYGHVYRVGDKWTWFSPEFDRVALDAEWTSRRWHRGVPRELKVIGESLVNDVRHVLASPGITRVMRGSSVDSWSAIWMSTLYPSIEVFPNLQSIGVIREAFMISGSSWKWKWNYYSLFESLNNDSYYPTTLIYKIDTESQIMDEIAESSFARSYPRDWMGNTQSVKRTETNSLDPCRSRRAWEEEKRNIHRIWNTWFHQHLAMTPTTLSRPVSYGAWNSDKLPWMNQVKDRAPFIYPTILVVHGKRRLKVADHPAFTEDELRELQRHAMQAFLVETFGDEALPDANADEEAAT</sequence>
<evidence type="ECO:0000313" key="3">
    <source>
        <dbReference type="Proteomes" id="UP001446871"/>
    </source>
</evidence>
<dbReference type="InterPro" id="IPR045518">
    <property type="entry name" value="2EXR"/>
</dbReference>
<organism evidence="2 3">
    <name type="scientific">Apiospora saccharicola</name>
    <dbReference type="NCBI Taxonomy" id="335842"/>
    <lineage>
        <taxon>Eukaryota</taxon>
        <taxon>Fungi</taxon>
        <taxon>Dikarya</taxon>
        <taxon>Ascomycota</taxon>
        <taxon>Pezizomycotina</taxon>
        <taxon>Sordariomycetes</taxon>
        <taxon>Xylariomycetidae</taxon>
        <taxon>Amphisphaeriales</taxon>
        <taxon>Apiosporaceae</taxon>
        <taxon>Apiospora</taxon>
    </lineage>
</organism>
<feature type="domain" description="2EXR" evidence="1">
    <location>
        <begin position="49"/>
        <end position="122"/>
    </location>
</feature>
<protein>
    <recommendedName>
        <fullName evidence="1">2EXR domain-containing protein</fullName>
    </recommendedName>
</protein>
<dbReference type="Pfam" id="PF20150">
    <property type="entry name" value="2EXR"/>
    <property type="match status" value="1"/>
</dbReference>